<dbReference type="Proteomes" id="UP001500131">
    <property type="component" value="Unassembled WGS sequence"/>
</dbReference>
<gene>
    <name evidence="2" type="ORF">Q4I31_005280</name>
</gene>
<name>A0AAW3A7K8_9TRYP</name>
<comment type="caution">
    <text evidence="2">The sequence shown here is derived from an EMBL/GenBank/DDBJ whole genome shotgun (WGS) entry which is preliminary data.</text>
</comment>
<sequence length="484" mass="50466">MDAIEVELSPGSAVKFTHAYVEHRVADADEGTDCLSRDQYYCNYGNRPITLPKSFCASATSPSATVSTAADDLHEADTSSIPSPLLLEMQLDTILRGDCSSERGGILAGCSCNSSNSSSAVQQTALRDCMAESRVTKPSSSTMHSSTELTGEAASSPLHYCSTKPHHTGPGCTLSLRPPPLLSYVTCRSHTKTGTSAPGRVPLLSAAVPAPPAPFRVPGDASETRPPMSASPPCLPRGRRAAMQESIARFLNVEEAMASDTSSAVYSTSTSCSPICEPFVATVASAASPSLPRASAREENNKKLHAADLPLKTAAMGNRRPHMALFAPLPVNQTRAATSRAHASKATVSTTSPISCVDGVGNAQRDGCTTLEATSDVIAKAELTQLPSSSGESARKSAKFSLLPYTDSATLASFDAADGMSAEGPLGAVEVRVYDKATVTVTCVACQLSINVFALLLAGTEMPDVCYCPLCGSRCKWTACTDAV</sequence>
<protein>
    <submittedName>
        <fullName evidence="2">Uncharacterized protein</fullName>
    </submittedName>
</protein>
<dbReference type="AlphaFoldDB" id="A0AAW3A7K8"/>
<evidence type="ECO:0000313" key="2">
    <source>
        <dbReference type="EMBL" id="KAL0500406.1"/>
    </source>
</evidence>
<accession>A0AAW3A7K8</accession>
<evidence type="ECO:0000313" key="3">
    <source>
        <dbReference type="Proteomes" id="UP001500131"/>
    </source>
</evidence>
<reference evidence="2 3" key="1">
    <citation type="submission" date="2024-02" db="EMBL/GenBank/DDBJ databases">
        <title>FIRST GENOME SEQUENCES OF Leishmania (Viannia) shawi, Leishmania (Viannia) lindenbergi AND Leishmania (Viannia) utingensis.</title>
        <authorList>
            <person name="Resadore F."/>
            <person name="Custodio M.G.F."/>
            <person name="Boite M.C."/>
            <person name="Cupolillo E."/>
            <person name="Ferreira G.E.M."/>
        </authorList>
    </citation>
    <scope>NUCLEOTIDE SEQUENCE [LARGE SCALE GENOMIC DNA]</scope>
    <source>
        <strain evidence="2 3">MHOM/BR/1966/M15733</strain>
    </source>
</reference>
<evidence type="ECO:0000256" key="1">
    <source>
        <dbReference type="SAM" id="MobiDB-lite"/>
    </source>
</evidence>
<keyword evidence="3" id="KW-1185">Reference proteome</keyword>
<dbReference type="EMBL" id="JBAMZK010000030">
    <property type="protein sequence ID" value="KAL0500406.1"/>
    <property type="molecule type" value="Genomic_DNA"/>
</dbReference>
<organism evidence="2 3">
    <name type="scientific">Leishmania lindenbergi</name>
    <dbReference type="NCBI Taxonomy" id="651832"/>
    <lineage>
        <taxon>Eukaryota</taxon>
        <taxon>Discoba</taxon>
        <taxon>Euglenozoa</taxon>
        <taxon>Kinetoplastea</taxon>
        <taxon>Metakinetoplastina</taxon>
        <taxon>Trypanosomatida</taxon>
        <taxon>Trypanosomatidae</taxon>
        <taxon>Leishmaniinae</taxon>
        <taxon>Leishmania</taxon>
    </lineage>
</organism>
<proteinExistence type="predicted"/>
<feature type="region of interest" description="Disordered" evidence="1">
    <location>
        <begin position="217"/>
        <end position="237"/>
    </location>
</feature>